<proteinExistence type="predicted"/>
<gene>
    <name evidence="1" type="ORF">RFULGI_LOCUS11000</name>
</gene>
<dbReference type="EMBL" id="CAJVPZ010022880">
    <property type="protein sequence ID" value="CAG8713497.1"/>
    <property type="molecule type" value="Genomic_DNA"/>
</dbReference>
<dbReference type="AlphaFoldDB" id="A0A9N9HYV4"/>
<accession>A0A9N9HYV4</accession>
<evidence type="ECO:0000313" key="1">
    <source>
        <dbReference type="EMBL" id="CAG8713497.1"/>
    </source>
</evidence>
<dbReference type="Proteomes" id="UP000789396">
    <property type="component" value="Unassembled WGS sequence"/>
</dbReference>
<evidence type="ECO:0000313" key="2">
    <source>
        <dbReference type="Proteomes" id="UP000789396"/>
    </source>
</evidence>
<protein>
    <submittedName>
        <fullName evidence="1">14402_t:CDS:1</fullName>
    </submittedName>
</protein>
<sequence length="79" mass="8575">MSNANITDIGTKEVNADETPLKPTLNVRVPGLIKTLFNIIPCVLYEVTGLYEKSEGLDNDGSPLDGLNDDSIIIKTSLR</sequence>
<feature type="non-terminal residue" evidence="1">
    <location>
        <position position="79"/>
    </location>
</feature>
<organism evidence="1 2">
    <name type="scientific">Racocetra fulgida</name>
    <dbReference type="NCBI Taxonomy" id="60492"/>
    <lineage>
        <taxon>Eukaryota</taxon>
        <taxon>Fungi</taxon>
        <taxon>Fungi incertae sedis</taxon>
        <taxon>Mucoromycota</taxon>
        <taxon>Glomeromycotina</taxon>
        <taxon>Glomeromycetes</taxon>
        <taxon>Diversisporales</taxon>
        <taxon>Gigasporaceae</taxon>
        <taxon>Racocetra</taxon>
    </lineage>
</organism>
<name>A0A9N9HYV4_9GLOM</name>
<reference evidence="1" key="1">
    <citation type="submission" date="2021-06" db="EMBL/GenBank/DDBJ databases">
        <authorList>
            <person name="Kallberg Y."/>
            <person name="Tangrot J."/>
            <person name="Rosling A."/>
        </authorList>
    </citation>
    <scope>NUCLEOTIDE SEQUENCE</scope>
    <source>
        <strain evidence="1">IN212</strain>
    </source>
</reference>
<keyword evidence="2" id="KW-1185">Reference proteome</keyword>
<comment type="caution">
    <text evidence="1">The sequence shown here is derived from an EMBL/GenBank/DDBJ whole genome shotgun (WGS) entry which is preliminary data.</text>
</comment>